<dbReference type="SUPFAM" id="SSF52266">
    <property type="entry name" value="SGNH hydrolase"/>
    <property type="match status" value="1"/>
</dbReference>
<evidence type="ECO:0000313" key="2">
    <source>
        <dbReference type="EMBL" id="HIZ04164.1"/>
    </source>
</evidence>
<organism evidence="2 3">
    <name type="scientific">Candidatus Borkfalkia avistercoris</name>
    <dbReference type="NCBI Taxonomy" id="2838504"/>
    <lineage>
        <taxon>Bacteria</taxon>
        <taxon>Bacillati</taxon>
        <taxon>Bacillota</taxon>
        <taxon>Clostridia</taxon>
        <taxon>Christensenellales</taxon>
        <taxon>Christensenellaceae</taxon>
        <taxon>Candidatus Borkfalkia</taxon>
    </lineage>
</organism>
<dbReference type="Pfam" id="PF13472">
    <property type="entry name" value="Lipase_GDSL_2"/>
    <property type="match status" value="1"/>
</dbReference>
<dbReference type="GO" id="GO:0004622">
    <property type="term" value="F:phosphatidylcholine lysophospholipase activity"/>
    <property type="evidence" value="ECO:0007669"/>
    <property type="project" value="TreeGrafter"/>
</dbReference>
<reference evidence="2" key="2">
    <citation type="submission" date="2021-04" db="EMBL/GenBank/DDBJ databases">
        <authorList>
            <person name="Gilroy R."/>
        </authorList>
    </citation>
    <scope>NUCLEOTIDE SEQUENCE</scope>
    <source>
        <strain evidence="2">CHK187-5294</strain>
    </source>
</reference>
<name>A0A9D2D0D0_9FIRM</name>
<dbReference type="Gene3D" id="3.40.50.1110">
    <property type="entry name" value="SGNH hydrolase"/>
    <property type="match status" value="1"/>
</dbReference>
<dbReference type="PANTHER" id="PTHR30383:SF5">
    <property type="entry name" value="SGNH HYDROLASE-TYPE ESTERASE DOMAIN-CONTAINING PROTEIN"/>
    <property type="match status" value="1"/>
</dbReference>
<keyword evidence="2" id="KW-0378">Hydrolase</keyword>
<dbReference type="AlphaFoldDB" id="A0A9D2D0D0"/>
<feature type="domain" description="SGNH hydrolase-type esterase" evidence="1">
    <location>
        <begin position="5"/>
        <end position="203"/>
    </location>
</feature>
<reference evidence="2" key="1">
    <citation type="journal article" date="2021" name="PeerJ">
        <title>Extensive microbial diversity within the chicken gut microbiome revealed by metagenomics and culture.</title>
        <authorList>
            <person name="Gilroy R."/>
            <person name="Ravi A."/>
            <person name="Getino M."/>
            <person name="Pursley I."/>
            <person name="Horton D.L."/>
            <person name="Alikhan N.F."/>
            <person name="Baker D."/>
            <person name="Gharbi K."/>
            <person name="Hall N."/>
            <person name="Watson M."/>
            <person name="Adriaenssens E.M."/>
            <person name="Foster-Nyarko E."/>
            <person name="Jarju S."/>
            <person name="Secka A."/>
            <person name="Antonio M."/>
            <person name="Oren A."/>
            <person name="Chaudhuri R.R."/>
            <person name="La Ragione R."/>
            <person name="Hildebrand F."/>
            <person name="Pallen M.J."/>
        </authorList>
    </citation>
    <scope>NUCLEOTIDE SEQUENCE</scope>
    <source>
        <strain evidence="2">CHK187-5294</strain>
    </source>
</reference>
<dbReference type="InterPro" id="IPR013830">
    <property type="entry name" value="SGNH_hydro"/>
</dbReference>
<dbReference type="EMBL" id="DXCL01000046">
    <property type="protein sequence ID" value="HIZ04164.1"/>
    <property type="molecule type" value="Genomic_DNA"/>
</dbReference>
<proteinExistence type="predicted"/>
<evidence type="ECO:0000259" key="1">
    <source>
        <dbReference type="Pfam" id="PF13472"/>
    </source>
</evidence>
<protein>
    <submittedName>
        <fullName evidence="2">SGNH/GDSL hydrolase family protein</fullName>
    </submittedName>
</protein>
<evidence type="ECO:0000313" key="3">
    <source>
        <dbReference type="Proteomes" id="UP000824132"/>
    </source>
</evidence>
<dbReference type="InterPro" id="IPR036514">
    <property type="entry name" value="SGNH_hydro_sf"/>
</dbReference>
<dbReference type="CDD" id="cd01834">
    <property type="entry name" value="SGNH_hydrolase_like_2"/>
    <property type="match status" value="1"/>
</dbReference>
<gene>
    <name evidence="2" type="ORF">H9727_07755</name>
</gene>
<sequence length="222" mass="25134">MKIVFFGDSITDMSHHNDQEIFSYGSGFLMYVAGELYREDPKKYRVINKGIGGNRVADLYSRVKTDVWYEQPDVVSILIGINDVWQEVDIQNEKKLGTEAELARFKKVYGMLLEDTARVLPNAKLILCEPFVLPGTVTGERGSERFKSFEAVYAYAGAIKELADEYGAYFLPLQKQFDEAADQFGSEAYLYDGVHPMVAGARLIAEEWLKLFKGQVEKSIRG</sequence>
<dbReference type="InterPro" id="IPR051532">
    <property type="entry name" value="Ester_Hydrolysis_Enzymes"/>
</dbReference>
<comment type="caution">
    <text evidence="2">The sequence shown here is derived from an EMBL/GenBank/DDBJ whole genome shotgun (WGS) entry which is preliminary data.</text>
</comment>
<dbReference type="PANTHER" id="PTHR30383">
    <property type="entry name" value="THIOESTERASE 1/PROTEASE 1/LYSOPHOSPHOLIPASE L1"/>
    <property type="match status" value="1"/>
</dbReference>
<accession>A0A9D2D0D0</accession>
<dbReference type="Proteomes" id="UP000824132">
    <property type="component" value="Unassembled WGS sequence"/>
</dbReference>